<organism evidence="1 2">
    <name type="scientific">Chryseobacterium piperi</name>
    <dbReference type="NCBI Taxonomy" id="558152"/>
    <lineage>
        <taxon>Bacteria</taxon>
        <taxon>Pseudomonadati</taxon>
        <taxon>Bacteroidota</taxon>
        <taxon>Flavobacteriia</taxon>
        <taxon>Flavobacteriales</taxon>
        <taxon>Weeksellaceae</taxon>
        <taxon>Chryseobacterium group</taxon>
        <taxon>Chryseobacterium</taxon>
    </lineage>
</organism>
<dbReference type="KEGG" id="cpip:CJF12_18870"/>
<protein>
    <submittedName>
        <fullName evidence="1">Uncharacterized protein</fullName>
    </submittedName>
</protein>
<name>A0A086BK86_9FLAO</name>
<comment type="caution">
    <text evidence="1">The sequence shown here is derived from an EMBL/GenBank/DDBJ whole genome shotgun (WGS) entry which is preliminary data.</text>
</comment>
<reference evidence="1 2" key="1">
    <citation type="submission" date="2014-07" db="EMBL/GenBank/DDBJ databases">
        <title>Genome of Chryseobacterium piperi CTM.</title>
        <authorList>
            <person name="Pipes S.E."/>
            <person name="Stropko S.J."/>
            <person name="Newman J.D."/>
        </authorList>
    </citation>
    <scope>NUCLEOTIDE SEQUENCE [LARGE SCALE GENOMIC DNA]</scope>
    <source>
        <strain evidence="1 2">CTM</strain>
    </source>
</reference>
<dbReference type="RefSeq" id="WP_034682561.1">
    <property type="nucleotide sequence ID" value="NZ_CP023049.2"/>
</dbReference>
<proteinExistence type="predicted"/>
<dbReference type="AlphaFoldDB" id="A0A086BK86"/>
<sequence length="76" mass="9107">MEKKICKIDITNKSLSDIYTFYENQKIKRVYDSNSLRTGIIEWLEADQISHQSKDRLIKNCPEELKERIMLILNYP</sequence>
<dbReference type="OrthoDB" id="1495900at2"/>
<keyword evidence="2" id="KW-1185">Reference proteome</keyword>
<dbReference type="EMBL" id="JPRJ01000007">
    <property type="protein sequence ID" value="KFF29350.1"/>
    <property type="molecule type" value="Genomic_DNA"/>
</dbReference>
<evidence type="ECO:0000313" key="2">
    <source>
        <dbReference type="Proteomes" id="UP000028709"/>
    </source>
</evidence>
<accession>A0A086BK86</accession>
<gene>
    <name evidence="1" type="ORF">IQ37_06005</name>
</gene>
<evidence type="ECO:0000313" key="1">
    <source>
        <dbReference type="EMBL" id="KFF29350.1"/>
    </source>
</evidence>
<dbReference type="eggNOG" id="ENOG50311AG">
    <property type="taxonomic scope" value="Bacteria"/>
</dbReference>
<dbReference type="Proteomes" id="UP000028709">
    <property type="component" value="Unassembled WGS sequence"/>
</dbReference>